<proteinExistence type="predicted"/>
<evidence type="ECO:0000313" key="4">
    <source>
        <dbReference type="Proteomes" id="UP001590950"/>
    </source>
</evidence>
<feature type="coiled-coil region" evidence="1">
    <location>
        <begin position="774"/>
        <end position="802"/>
    </location>
</feature>
<organism evidence="3 4">
    <name type="scientific">Stereocaulon virgatum</name>
    <dbReference type="NCBI Taxonomy" id="373712"/>
    <lineage>
        <taxon>Eukaryota</taxon>
        <taxon>Fungi</taxon>
        <taxon>Dikarya</taxon>
        <taxon>Ascomycota</taxon>
        <taxon>Pezizomycotina</taxon>
        <taxon>Lecanoromycetes</taxon>
        <taxon>OSLEUM clade</taxon>
        <taxon>Lecanoromycetidae</taxon>
        <taxon>Lecanorales</taxon>
        <taxon>Lecanorineae</taxon>
        <taxon>Stereocaulaceae</taxon>
        <taxon>Stereocaulon</taxon>
    </lineage>
</organism>
<evidence type="ECO:0000313" key="3">
    <source>
        <dbReference type="EMBL" id="KAL2040225.1"/>
    </source>
</evidence>
<gene>
    <name evidence="3" type="ORF">N7G274_007128</name>
</gene>
<dbReference type="Proteomes" id="UP001590950">
    <property type="component" value="Unassembled WGS sequence"/>
</dbReference>
<reference evidence="3 4" key="1">
    <citation type="submission" date="2024-09" db="EMBL/GenBank/DDBJ databases">
        <title>Rethinking Asexuality: The Enigmatic Case of Functional Sexual Genes in Lepraria (Stereocaulaceae).</title>
        <authorList>
            <person name="Doellman M."/>
            <person name="Sun Y."/>
            <person name="Barcenas-Pena A."/>
            <person name="Lumbsch H.T."/>
            <person name="Grewe F."/>
        </authorList>
    </citation>
    <scope>NUCLEOTIDE SEQUENCE [LARGE SCALE GENOMIC DNA]</scope>
    <source>
        <strain evidence="3 4">Mercado 3170</strain>
    </source>
</reference>
<protein>
    <recommendedName>
        <fullName evidence="5">F-box domain-containing protein</fullName>
    </recommendedName>
</protein>
<feature type="region of interest" description="Disordered" evidence="2">
    <location>
        <begin position="662"/>
        <end position="706"/>
    </location>
</feature>
<name>A0ABR4A465_9LECA</name>
<keyword evidence="4" id="KW-1185">Reference proteome</keyword>
<dbReference type="EMBL" id="JBEFKJ010000022">
    <property type="protein sequence ID" value="KAL2040225.1"/>
    <property type="molecule type" value="Genomic_DNA"/>
</dbReference>
<evidence type="ECO:0000256" key="2">
    <source>
        <dbReference type="SAM" id="MobiDB-lite"/>
    </source>
</evidence>
<evidence type="ECO:0000256" key="1">
    <source>
        <dbReference type="SAM" id="Coils"/>
    </source>
</evidence>
<sequence>MENEYPLRSRGPLFRAACSPSGYRPSTSPRPCPEPRTSLSNFECIISTHPPILESLLLQLPTSSILDLYHTSRYLRSFLQGYPIAWNNLSFRSLSPGRLASRQTSPASDSSGDAATQHSKPLALDQLLVTVILPFGTRLKSLELDHTAVSGDALTTCVLHGRRETIQHLSVRGCKQVSLKYNIVPFLSLFKLQRDASSTDDQPIPALRSLYTFRCRHHRRRPYTPASLTRRDSDSAPTHDLIEICHKLGIWTDTAWCPTPGGRCLRRKDYSVGRGTPDARAEVWVVYDRLWRSGNRLGPSVDLDRNVKISSRGQLWEDAESGYNGEALGCDARPGQGEGKLLPAHLRQSYRKFVEGVKCHDCGELVDERCEHCSIRMHCTGCRKTLCENCAFSRPLPPAKSGDEAPEQKLWWAPNHLKNPNAMLQEIFPSTTPDNNGNIPNSTVTPAVKMQWCCLRPMFSNGGSISFMGPGMMGSVTNHLRTAPLPKGESYEDPEFQRLMLNKDFSPPKFTVSEEPDPGLQWLSYGPGSQDQNPCPRNLCQECWNTPGWKASCQACHEPFCFAHDLRGLSLRVCGYKDLASEKAYFEERSKFKDILETWATIAIEKNMNRTELKEDFQNYLQSLNMTTQSLHHLEQILPGLTWPIKAGSKLRKEVDELVAIQRSENPSKKGITALSPPKDDGPDSNGSAKPGPIESNAEAPKEAEAKSDWRGCGAFMCPKYRAVGDHRPKCPATAHQCTLCDVQVCPDCLAVNPPCDCSYCIDHYRCPNCFHMLADLCKKVEEDEAQLRKELKEELKRAMAAHKLRVYEEAIEHAGEFMAAVFGENNRYGDVS</sequence>
<keyword evidence="1" id="KW-0175">Coiled coil</keyword>
<evidence type="ECO:0008006" key="5">
    <source>
        <dbReference type="Google" id="ProtNLM"/>
    </source>
</evidence>
<comment type="caution">
    <text evidence="3">The sequence shown here is derived from an EMBL/GenBank/DDBJ whole genome shotgun (WGS) entry which is preliminary data.</text>
</comment>
<accession>A0ABR4A465</accession>